<dbReference type="NCBIfam" id="TIGR04510">
    <property type="entry name" value="mod_pep_cyc"/>
    <property type="match status" value="1"/>
</dbReference>
<dbReference type="RefSeq" id="WP_267082561.1">
    <property type="nucleotide sequence ID" value="NZ_CP099530.1"/>
</dbReference>
<dbReference type="SUPFAM" id="SSF55073">
    <property type="entry name" value="Nucleotide cyclase"/>
    <property type="match status" value="1"/>
</dbReference>
<dbReference type="PROSITE" id="PS50005">
    <property type="entry name" value="TPR"/>
    <property type="match status" value="1"/>
</dbReference>
<dbReference type="Gene3D" id="1.25.40.10">
    <property type="entry name" value="Tetratricopeptide repeat domain"/>
    <property type="match status" value="2"/>
</dbReference>
<name>A0ABT3DZ55_9XANT</name>
<evidence type="ECO:0000313" key="2">
    <source>
        <dbReference type="EMBL" id="MCW0400574.1"/>
    </source>
</evidence>
<dbReference type="Gene3D" id="3.40.50.10610">
    <property type="entry name" value="ABC-type transport auxiliary lipoprotein component"/>
    <property type="match status" value="1"/>
</dbReference>
<dbReference type="InterPro" id="IPR001054">
    <property type="entry name" value="A/G_cyclase"/>
</dbReference>
<dbReference type="Proteomes" id="UP001320843">
    <property type="component" value="Unassembled WGS sequence"/>
</dbReference>
<protein>
    <recommendedName>
        <fullName evidence="4">Peptide modification system cyclase</fullName>
    </recommendedName>
</protein>
<dbReference type="InterPro" id="IPR011990">
    <property type="entry name" value="TPR-like_helical_dom_sf"/>
</dbReference>
<feature type="repeat" description="TPR" evidence="1">
    <location>
        <begin position="408"/>
        <end position="441"/>
    </location>
</feature>
<keyword evidence="1" id="KW-0802">TPR repeat</keyword>
<dbReference type="InterPro" id="IPR019734">
    <property type="entry name" value="TPR_rpt"/>
</dbReference>
<dbReference type="SUPFAM" id="SSF48452">
    <property type="entry name" value="TPR-like"/>
    <property type="match status" value="1"/>
</dbReference>
<evidence type="ECO:0008006" key="4">
    <source>
        <dbReference type="Google" id="ProtNLM"/>
    </source>
</evidence>
<dbReference type="InterPro" id="IPR029787">
    <property type="entry name" value="Nucleotide_cyclase"/>
</dbReference>
<reference evidence="2 3" key="1">
    <citation type="submission" date="2022-06" db="EMBL/GenBank/DDBJ databases">
        <title>Dynamics of rice microbiomes reveals core vertical transmitted seed endophytes.</title>
        <authorList>
            <person name="Liao K."/>
            <person name="Zhang X."/>
        </authorList>
    </citation>
    <scope>NUCLEOTIDE SEQUENCE [LARGE SCALE GENOMIC DNA]</scope>
    <source>
        <strain evidence="2 3">YT10-10-1</strain>
    </source>
</reference>
<accession>A0ABT3DZ55</accession>
<keyword evidence="3" id="KW-1185">Reference proteome</keyword>
<dbReference type="Gene3D" id="3.30.70.1230">
    <property type="entry name" value="Nucleotide cyclase"/>
    <property type="match status" value="1"/>
</dbReference>
<dbReference type="EMBL" id="JANFWR010000023">
    <property type="protein sequence ID" value="MCW0400574.1"/>
    <property type="molecule type" value="Genomic_DNA"/>
</dbReference>
<proteinExistence type="predicted"/>
<dbReference type="PANTHER" id="PTHR43081">
    <property type="entry name" value="ADENYLATE CYCLASE, TERMINAL-DIFFERENTIATION SPECIFIC-RELATED"/>
    <property type="match status" value="1"/>
</dbReference>
<comment type="caution">
    <text evidence="2">The sequence shown here is derived from an EMBL/GenBank/DDBJ whole genome shotgun (WGS) entry which is preliminary data.</text>
</comment>
<dbReference type="PANTHER" id="PTHR43081:SF1">
    <property type="entry name" value="ADENYLATE CYCLASE, TERMINAL-DIFFERENTIATION SPECIFIC"/>
    <property type="match status" value="1"/>
</dbReference>
<dbReference type="InterPro" id="IPR050697">
    <property type="entry name" value="Adenylyl/Guanylyl_Cyclase_3/4"/>
</dbReference>
<gene>
    <name evidence="2" type="ORF">NB700_003130</name>
</gene>
<evidence type="ECO:0000313" key="3">
    <source>
        <dbReference type="Proteomes" id="UP001320843"/>
    </source>
</evidence>
<evidence type="ECO:0000256" key="1">
    <source>
        <dbReference type="PROSITE-ProRule" id="PRU00339"/>
    </source>
</evidence>
<sequence>MTDDATAPQPEVPQLRTLLLTDLCDSVALVEKLGDANAAELFKRHDSLVLELQQRWRGRLIDRSDGLLLLFERPIDGLGFALDYSRGLRALGASRALDLKVRAGLHVGEVLTWRNSDAAVQVGAKPLEVEGLAKPTAARLMTLARPGQILLSAVAESLTHRAARELGERGERLLWKSHGRWRFKGVPTPLEIYEVGEIGHTPLRAPKPTPKAWRDIPLWRRPAALAAEAALIAAFAVGAWFVTRPQPAIAFAERDWVVVGDLRNLTGNQVLDESLDQAFRISLEQSRYVNLLSDLKVRDTLIRMRRSPDSRIDRATASEIAQRDGAKAVLLPTVAEVGGRLRVSVDVVDPTSGVTVLALSKDGKGLDSALASIDNVTIQLRDKLGEAMESIAQSAQPLPQVSTSSIDALRAYALGVDAYARKENDLAIEYFTRALELDKDFALAHAAIMRVYVSRAEPASAEPHLRAALSHLDRLPKRDQIYLLAWKSQYYPKKGDDPARRWKLLAQLYPDYYAGAANYAWAAMEDGDYLEAIKYLKSAVAANNPLRGYALAQLARAELGQGRIRESMEYFRQSDQEFGPSAGLGSALALAAYGDLPAAQSLIDQQGDRRVAAASPTDVITRIAVLAQRGNLAEAASVAEEKAAHIKPDSELLYYDFKLIALSLRINKREDGALQNELLKCARELSKSVSLKSPVERSDYMALALASVYLLQRSGFKQAPEELQELIHLGEISGDATAHRMILLIKAKQFLQEGSPRRAVALLQPQLNGKELFQSRVVMRDALEIIGDSKAALVQDRAIVLGRGRGYAEVSGSSIFQPLNVIDAAAASTRVKGLGLTAERSTASL</sequence>
<dbReference type="InterPro" id="IPR030966">
    <property type="entry name" value="Mod_pep_cyc"/>
</dbReference>
<dbReference type="CDD" id="cd07302">
    <property type="entry name" value="CHD"/>
    <property type="match status" value="1"/>
</dbReference>
<organism evidence="2 3">
    <name type="scientific">Xanthomonas sacchari</name>
    <dbReference type="NCBI Taxonomy" id="56458"/>
    <lineage>
        <taxon>Bacteria</taxon>
        <taxon>Pseudomonadati</taxon>
        <taxon>Pseudomonadota</taxon>
        <taxon>Gammaproteobacteria</taxon>
        <taxon>Lysobacterales</taxon>
        <taxon>Lysobacteraceae</taxon>
        <taxon>Xanthomonas</taxon>
    </lineage>
</organism>